<evidence type="ECO:0000313" key="2">
    <source>
        <dbReference type="Proteomes" id="UP000063234"/>
    </source>
</evidence>
<protein>
    <submittedName>
        <fullName evidence="1">Uncharacterized protein</fullName>
    </submittedName>
</protein>
<reference evidence="2" key="1">
    <citation type="journal article" date="2018" name="Science">
        <title>A primordial and reversible TCA cycle in a facultatively chemolithoautotrophic thermophile.</title>
        <authorList>
            <person name="Nunoura T."/>
            <person name="Chikaraishi Y."/>
            <person name="Izaki R."/>
            <person name="Suwa T."/>
            <person name="Sato T."/>
            <person name="Harada T."/>
            <person name="Mori K."/>
            <person name="Kato Y."/>
            <person name="Miyazaki M."/>
            <person name="Shimamura S."/>
            <person name="Yanagawa K."/>
            <person name="Shuto A."/>
            <person name="Ohkouchi N."/>
            <person name="Fujita N."/>
            <person name="Takaki Y."/>
            <person name="Atomi H."/>
            <person name="Takai K."/>
        </authorList>
    </citation>
    <scope>NUCLEOTIDE SEQUENCE [LARGE SCALE GENOMIC DNA]</scope>
    <source>
        <strain evidence="2">DSM 17441 / JCM 13301 / NBRC 103674 / ABI70S6</strain>
    </source>
</reference>
<gene>
    <name evidence="1" type="ORF">TST_1254</name>
</gene>
<accession>A0A0S3QUN3</accession>
<proteinExistence type="predicted"/>
<evidence type="ECO:0000313" key="1">
    <source>
        <dbReference type="EMBL" id="BAT72041.1"/>
    </source>
</evidence>
<organism evidence="1 2">
    <name type="scientific">Thermosulfidibacter takaii (strain DSM 17441 / JCM 13301 / NBRC 103674 / ABI70S6)</name>
    <dbReference type="NCBI Taxonomy" id="1298851"/>
    <lineage>
        <taxon>Bacteria</taxon>
        <taxon>Pseudomonadati</taxon>
        <taxon>Thermosulfidibacterota</taxon>
        <taxon>Thermosulfidibacteria</taxon>
        <taxon>Thermosulfidibacterales</taxon>
        <taxon>Thermosulfidibacteraceae</taxon>
    </lineage>
</organism>
<name>A0A0S3QUN3_THET7</name>
<dbReference type="Proteomes" id="UP000063234">
    <property type="component" value="Chromosome"/>
</dbReference>
<dbReference type="AlphaFoldDB" id="A0A0S3QUN3"/>
<dbReference type="KEGG" id="ttk:TST_1254"/>
<sequence>MEVVNLNISPNKFYWLILKVGDWEKPGRCMHLSVRPLKEEEKEQIPSMEVEPTHVINFFDFEARRQIFGKLVEETDKRIVFQIAPSKYYIFQEFEG</sequence>
<keyword evidence="2" id="KW-1185">Reference proteome</keyword>
<dbReference type="EMBL" id="AP013035">
    <property type="protein sequence ID" value="BAT72041.1"/>
    <property type="molecule type" value="Genomic_DNA"/>
</dbReference>
<dbReference type="STRING" id="1298851.TST_1254"/>